<feature type="transmembrane region" description="Helical" evidence="1">
    <location>
        <begin position="34"/>
        <end position="54"/>
    </location>
</feature>
<dbReference type="Proteomes" id="UP001500689">
    <property type="component" value="Unassembled WGS sequence"/>
</dbReference>
<gene>
    <name evidence="2" type="ORF">GCM10022222_38460</name>
</gene>
<dbReference type="EMBL" id="BAAAZN010000007">
    <property type="protein sequence ID" value="GAA3551221.1"/>
    <property type="molecule type" value="Genomic_DNA"/>
</dbReference>
<evidence type="ECO:0000313" key="2">
    <source>
        <dbReference type="EMBL" id="GAA3551221.1"/>
    </source>
</evidence>
<evidence type="ECO:0000256" key="1">
    <source>
        <dbReference type="SAM" id="Phobius"/>
    </source>
</evidence>
<accession>A0ABP6WJ73</accession>
<organism evidence="2 3">
    <name type="scientific">Amycolatopsis ultiminotia</name>
    <dbReference type="NCBI Taxonomy" id="543629"/>
    <lineage>
        <taxon>Bacteria</taxon>
        <taxon>Bacillati</taxon>
        <taxon>Actinomycetota</taxon>
        <taxon>Actinomycetes</taxon>
        <taxon>Pseudonocardiales</taxon>
        <taxon>Pseudonocardiaceae</taxon>
        <taxon>Amycolatopsis</taxon>
    </lineage>
</organism>
<reference evidence="3" key="1">
    <citation type="journal article" date="2019" name="Int. J. Syst. Evol. Microbiol.">
        <title>The Global Catalogue of Microorganisms (GCM) 10K type strain sequencing project: providing services to taxonomists for standard genome sequencing and annotation.</title>
        <authorList>
            <consortium name="The Broad Institute Genomics Platform"/>
            <consortium name="The Broad Institute Genome Sequencing Center for Infectious Disease"/>
            <person name="Wu L."/>
            <person name="Ma J."/>
        </authorList>
    </citation>
    <scope>NUCLEOTIDE SEQUENCE [LARGE SCALE GENOMIC DNA]</scope>
    <source>
        <strain evidence="3">JCM 16898</strain>
    </source>
</reference>
<sequence length="191" mass="20610">MDKLRRFNPWPIFLYNSRAMRGPDSDRLTWAERALLYGMPTVGFALFVVLGLQLGGIAQLLSATSLLVGAMLSTFVFLANLRIKIQEVAEYKVRSGLKELVASSAVGALHVSAIAMLLALGLALMASWPVLTVDGVAGHIASGVCVGLLVHLVISLAAVLRRLFGIYVDLFMGDFMAKPSPEDPEPRGDKQ</sequence>
<protein>
    <submittedName>
        <fullName evidence="2">Uncharacterized protein</fullName>
    </submittedName>
</protein>
<evidence type="ECO:0000313" key="3">
    <source>
        <dbReference type="Proteomes" id="UP001500689"/>
    </source>
</evidence>
<feature type="transmembrane region" description="Helical" evidence="1">
    <location>
        <begin position="100"/>
        <end position="128"/>
    </location>
</feature>
<keyword evidence="1" id="KW-0812">Transmembrane</keyword>
<comment type="caution">
    <text evidence="2">The sequence shown here is derived from an EMBL/GenBank/DDBJ whole genome shotgun (WGS) entry which is preliminary data.</text>
</comment>
<feature type="transmembrane region" description="Helical" evidence="1">
    <location>
        <begin position="140"/>
        <end position="160"/>
    </location>
</feature>
<keyword evidence="1" id="KW-1133">Transmembrane helix</keyword>
<proteinExistence type="predicted"/>
<name>A0ABP6WJ73_9PSEU</name>
<dbReference type="RefSeq" id="WP_344861622.1">
    <property type="nucleotide sequence ID" value="NZ_BAAAZN010000007.1"/>
</dbReference>
<feature type="transmembrane region" description="Helical" evidence="1">
    <location>
        <begin position="60"/>
        <end position="79"/>
    </location>
</feature>
<keyword evidence="1" id="KW-0472">Membrane</keyword>
<keyword evidence="3" id="KW-1185">Reference proteome</keyword>